<reference evidence="1" key="2">
    <citation type="submission" date="2023-02" db="EMBL/GenBank/DDBJ databases">
        <authorList>
            <consortium name="DOE Joint Genome Institute"/>
            <person name="Mondo S.J."/>
            <person name="Chang Y."/>
            <person name="Wang Y."/>
            <person name="Ahrendt S."/>
            <person name="Andreopoulos W."/>
            <person name="Barry K."/>
            <person name="Beard J."/>
            <person name="Benny G.L."/>
            <person name="Blankenship S."/>
            <person name="Bonito G."/>
            <person name="Cuomo C."/>
            <person name="Desiro A."/>
            <person name="Gervers K.A."/>
            <person name="Hundley H."/>
            <person name="Kuo A."/>
            <person name="LaButti K."/>
            <person name="Lang B.F."/>
            <person name="Lipzen A."/>
            <person name="O'Donnell K."/>
            <person name="Pangilinan J."/>
            <person name="Reynolds N."/>
            <person name="Sandor L."/>
            <person name="Smith M.W."/>
            <person name="Tsang A."/>
            <person name="Grigoriev I.V."/>
            <person name="Stajich J.E."/>
            <person name="Spatafora J.W."/>
        </authorList>
    </citation>
    <scope>NUCLEOTIDE SEQUENCE</scope>
    <source>
        <strain evidence="1">RSA 2281</strain>
    </source>
</reference>
<proteinExistence type="predicted"/>
<dbReference type="Proteomes" id="UP001209540">
    <property type="component" value="Unassembled WGS sequence"/>
</dbReference>
<evidence type="ECO:0000313" key="2">
    <source>
        <dbReference type="Proteomes" id="UP001209540"/>
    </source>
</evidence>
<comment type="caution">
    <text evidence="1">The sequence shown here is derived from an EMBL/GenBank/DDBJ whole genome shotgun (WGS) entry which is preliminary data.</text>
</comment>
<organism evidence="1 2">
    <name type="scientific">Phascolomyces articulosus</name>
    <dbReference type="NCBI Taxonomy" id="60185"/>
    <lineage>
        <taxon>Eukaryota</taxon>
        <taxon>Fungi</taxon>
        <taxon>Fungi incertae sedis</taxon>
        <taxon>Mucoromycota</taxon>
        <taxon>Mucoromycotina</taxon>
        <taxon>Mucoromycetes</taxon>
        <taxon>Mucorales</taxon>
        <taxon>Lichtheimiaceae</taxon>
        <taxon>Phascolomyces</taxon>
    </lineage>
</organism>
<reference evidence="1" key="1">
    <citation type="journal article" date="2022" name="IScience">
        <title>Evolution of zygomycete secretomes and the origins of terrestrial fungal ecologies.</title>
        <authorList>
            <person name="Chang Y."/>
            <person name="Wang Y."/>
            <person name="Mondo S."/>
            <person name="Ahrendt S."/>
            <person name="Andreopoulos W."/>
            <person name="Barry K."/>
            <person name="Beard J."/>
            <person name="Benny G.L."/>
            <person name="Blankenship S."/>
            <person name="Bonito G."/>
            <person name="Cuomo C."/>
            <person name="Desiro A."/>
            <person name="Gervers K.A."/>
            <person name="Hundley H."/>
            <person name="Kuo A."/>
            <person name="LaButti K."/>
            <person name="Lang B.F."/>
            <person name="Lipzen A."/>
            <person name="O'Donnell K."/>
            <person name="Pangilinan J."/>
            <person name="Reynolds N."/>
            <person name="Sandor L."/>
            <person name="Smith M.E."/>
            <person name="Tsang A."/>
            <person name="Grigoriev I.V."/>
            <person name="Stajich J.E."/>
            <person name="Spatafora J.W."/>
        </authorList>
    </citation>
    <scope>NUCLEOTIDE SEQUENCE</scope>
    <source>
        <strain evidence="1">RSA 2281</strain>
    </source>
</reference>
<dbReference type="AlphaFoldDB" id="A0AAD5PCV0"/>
<gene>
    <name evidence="1" type="ORF">BDA99DRAFT_561353</name>
</gene>
<sequence length="542" mass="61626">MDYATTNNNILSGMIYIQNSSRPFAFDRHQPKIRLLGQINMMDETTTTFLDQTYYLIIPIHNSNKNTDNINKKSTLTSLLSSNSVLTSTKHNDTINSMPENINNDENTIFLPFSIPLNKNIPSSFSTLTRAIRYTLYVSIWTTTQKNESATTLSIYKKNDDPNSKDDVPTKIFAIRPVFIHRRQDYFPTATTIITNRLYWGTSKQSRLWRYEIQLPRVVTLKDLIAPSTSSCIHSNNNSTLIMDDHDTTSTTPIGNKYDDCYLNIILRIKNTQHHFPRRRKQQQLPHLIYETSTALSKQFKKYTECCIAEFKFVEECTLSTNSIHPFTSSSKSCLHSTEKRNASSSSIVATTLLSETHILSWPSFTWNEPFKASFKLDRFPLPTTTTTPTTSISSTITTESPSYCHDVQIRHYLNIKLTFDDGNEFIDYNTHTFPIEVIPLLLMKKNQTKVSSFAPSSRNDNKKLYRDASFNSATSSATTLNNCSKISTNTSSNSNSDIDIDAISCSNSSNNNNDNSDTGTCCHDSYYSSSSDESFTYKKHN</sequence>
<evidence type="ECO:0000313" key="1">
    <source>
        <dbReference type="EMBL" id="KAI9258994.1"/>
    </source>
</evidence>
<dbReference type="EMBL" id="JAIXMP010000018">
    <property type="protein sequence ID" value="KAI9258994.1"/>
    <property type="molecule type" value="Genomic_DNA"/>
</dbReference>
<name>A0AAD5PCV0_9FUNG</name>
<keyword evidence="2" id="KW-1185">Reference proteome</keyword>
<protein>
    <submittedName>
        <fullName evidence="1">Uncharacterized protein</fullName>
    </submittedName>
</protein>
<accession>A0AAD5PCV0</accession>